<gene>
    <name evidence="1" type="ORF">C943_01816</name>
</gene>
<organism evidence="1 2">
    <name type="scientific">Mariniradius saccharolyticus AK6</name>
    <dbReference type="NCBI Taxonomy" id="1239962"/>
    <lineage>
        <taxon>Bacteria</taxon>
        <taxon>Pseudomonadati</taxon>
        <taxon>Bacteroidota</taxon>
        <taxon>Cytophagia</taxon>
        <taxon>Cytophagales</taxon>
        <taxon>Cyclobacteriaceae</taxon>
        <taxon>Mariniradius</taxon>
    </lineage>
</organism>
<dbReference type="STRING" id="1239962.C943_01816"/>
<dbReference type="Proteomes" id="UP000010953">
    <property type="component" value="Unassembled WGS sequence"/>
</dbReference>
<sequence length="37" mass="4356">MKHQKITNYLKFSKVFILKNNSSKQQTSTNSKQNLNN</sequence>
<keyword evidence="2" id="KW-1185">Reference proteome</keyword>
<protein>
    <submittedName>
        <fullName evidence="1">Uncharacterized protein</fullName>
    </submittedName>
</protein>
<evidence type="ECO:0000313" key="2">
    <source>
        <dbReference type="Proteomes" id="UP000010953"/>
    </source>
</evidence>
<proteinExistence type="predicted"/>
<accession>M7XTQ3</accession>
<dbReference type="EMBL" id="AMZY02000017">
    <property type="protein sequence ID" value="EMS31857.1"/>
    <property type="molecule type" value="Genomic_DNA"/>
</dbReference>
<reference evidence="1" key="1">
    <citation type="submission" date="2013-01" db="EMBL/GenBank/DDBJ databases">
        <title>Genome assembly of Mariniradius saccharolyticus AK6.</title>
        <authorList>
            <person name="Vaidya B."/>
            <person name="Khatri I."/>
            <person name="Tanuku N.R.S."/>
            <person name="Subramanian S."/>
            <person name="Pinnaka A."/>
        </authorList>
    </citation>
    <scope>NUCLEOTIDE SEQUENCE [LARGE SCALE GENOMIC DNA]</scope>
    <source>
        <strain evidence="1">AK6</strain>
    </source>
</reference>
<name>M7XTQ3_9BACT</name>
<comment type="caution">
    <text evidence="1">The sequence shown here is derived from an EMBL/GenBank/DDBJ whole genome shotgun (WGS) entry which is preliminary data.</text>
</comment>
<dbReference type="InParanoid" id="M7XTQ3"/>
<evidence type="ECO:0000313" key="1">
    <source>
        <dbReference type="EMBL" id="EMS31857.1"/>
    </source>
</evidence>
<dbReference type="AlphaFoldDB" id="M7XTQ3"/>